<dbReference type="STRING" id="215637.A0A4V1J4I8"/>
<evidence type="ECO:0000313" key="2">
    <source>
        <dbReference type="Proteomes" id="UP000268162"/>
    </source>
</evidence>
<dbReference type="Proteomes" id="UP000268162">
    <property type="component" value="Unassembled WGS sequence"/>
</dbReference>
<proteinExistence type="predicted"/>
<organism evidence="1 2">
    <name type="scientific">Dimargaris cristalligena</name>
    <dbReference type="NCBI Taxonomy" id="215637"/>
    <lineage>
        <taxon>Eukaryota</taxon>
        <taxon>Fungi</taxon>
        <taxon>Fungi incertae sedis</taxon>
        <taxon>Zoopagomycota</taxon>
        <taxon>Kickxellomycotina</taxon>
        <taxon>Dimargaritomycetes</taxon>
        <taxon>Dimargaritales</taxon>
        <taxon>Dimargaritaceae</taxon>
        <taxon>Dimargaris</taxon>
    </lineage>
</organism>
<accession>A0A4V1J4I8</accession>
<dbReference type="InterPro" id="IPR011990">
    <property type="entry name" value="TPR-like_helical_dom_sf"/>
</dbReference>
<sequence length="1024" mass="116323">MLPLQNLGPRVVQVKQLTRSRSTFGRAIHTVARSSSQRLSGISQPNQTTLNSLRQPAKSLPTSIVPPPRFRSAAHPLGQPYSSIPDAVTVDQVVAAAHDTIQRMHTLAKDTDFPHLGLLNEFVTFFTKYSRYPGVECYHPATLPLLTEMYTLILRSCQDQGQYQQILKTLKQMYHHLASWVSHPDVALTEADRVALSDSLVQGLLPVLDFMADNRDFEMVSETCRSLVNNNQVGDTMLDPHIIRWTESPLVWAGLLNCTLSTHFAHLPYRRRAATLAYPILKKWHQIGPTEGEWLWRHDIRYHGFANDVDRIHSLWETLPTTGLPVTSELTAEYISALARCGNYRQATAVYEDWQIRFGSPSTIEPAYAIALCHAEYQEIQLALRVYNQGLQAYQLGSTQGKGAPWLTHTKRVHLQLHHAACIYDQVPASLASTAFNRARGPQQPLNIQYMLTLPDTLRQLQDSLQAEGYTFDVFDYHDLTVSLSFCHQVHPRVFPYTAVTTCYDQMVREKVKPNLDLFVALLWNSAVAQHYVLNETQRAARTAVEFEKLVASGLDYATARVYQPLLLSCIPISRVRDLELPQLVPIPFDKIDPRFYQYKADIEAQDIPLDDQTMVIFFYGLAINGDMVALRQQWRGLSIFAVPRNARVYLAILNCLSRRPYWARFALSIIQGDMSMENPPIELSPALRTALLKCCAMAGDLPAARNLLKDIELRLNTEVVAQYDLLLQCHMVTPANGPEGEALLARYKPLNVPWSYHRYASVFYYHLEGCRDYTRAREVLTTIIRYWLGQMGSTPAFHTFLRLFGPPGLLELEYTSETVPERTTDQPPVLPQQFFSTSQENPLPATTLVPEPVITRSGAEFMAFPFHRHELYLICDLLTLYARELEHTHILEAVIWLCNQLPAGSQINFESRSKMSKLGQLLASGSDHEPNWEAALRLLDLIADKLKLPIADNNDLKYLNGKLKERYRKIGHSGTKAIVKQINPNSTFLDFFQRNLDIIIPTKPHFNLRAFQESQVTKEASLP</sequence>
<keyword evidence="2" id="KW-1185">Reference proteome</keyword>
<reference evidence="2" key="1">
    <citation type="journal article" date="2018" name="Nat. Microbiol.">
        <title>Leveraging single-cell genomics to expand the fungal tree of life.</title>
        <authorList>
            <person name="Ahrendt S.R."/>
            <person name="Quandt C.A."/>
            <person name="Ciobanu D."/>
            <person name="Clum A."/>
            <person name="Salamov A."/>
            <person name="Andreopoulos B."/>
            <person name="Cheng J.F."/>
            <person name="Woyke T."/>
            <person name="Pelin A."/>
            <person name="Henrissat B."/>
            <person name="Reynolds N.K."/>
            <person name="Benny G.L."/>
            <person name="Smith M.E."/>
            <person name="James T.Y."/>
            <person name="Grigoriev I.V."/>
        </authorList>
    </citation>
    <scope>NUCLEOTIDE SEQUENCE [LARGE SCALE GENOMIC DNA]</scope>
    <source>
        <strain evidence="2">RSA 468</strain>
    </source>
</reference>
<dbReference type="EMBL" id="ML002807">
    <property type="protein sequence ID" value="RKP35709.1"/>
    <property type="molecule type" value="Genomic_DNA"/>
</dbReference>
<name>A0A4V1J4I8_9FUNG</name>
<protein>
    <submittedName>
        <fullName evidence="1">Uncharacterized protein</fullName>
    </submittedName>
</protein>
<evidence type="ECO:0000313" key="1">
    <source>
        <dbReference type="EMBL" id="RKP35709.1"/>
    </source>
</evidence>
<dbReference type="Gene3D" id="1.25.40.10">
    <property type="entry name" value="Tetratricopeptide repeat domain"/>
    <property type="match status" value="1"/>
</dbReference>
<gene>
    <name evidence="1" type="ORF">BJ085DRAFT_31558</name>
</gene>
<dbReference type="AlphaFoldDB" id="A0A4V1J4I8"/>